<reference evidence="1" key="2">
    <citation type="submission" date="2018-08" db="UniProtKB">
        <authorList>
            <consortium name="EnsemblPlants"/>
        </authorList>
    </citation>
    <scope>IDENTIFICATION</scope>
    <source>
        <strain evidence="1">Yugu1</strain>
    </source>
</reference>
<dbReference type="EnsemblPlants" id="KQL28688">
    <property type="protein sequence ID" value="KQL28688"/>
    <property type="gene ID" value="SETIT_0193041mg"/>
</dbReference>
<evidence type="ECO:0000313" key="2">
    <source>
        <dbReference type="Proteomes" id="UP000004995"/>
    </source>
</evidence>
<organism evidence="1 2">
    <name type="scientific">Setaria italica</name>
    <name type="common">Foxtail millet</name>
    <name type="synonym">Panicum italicum</name>
    <dbReference type="NCBI Taxonomy" id="4555"/>
    <lineage>
        <taxon>Eukaryota</taxon>
        <taxon>Viridiplantae</taxon>
        <taxon>Streptophyta</taxon>
        <taxon>Embryophyta</taxon>
        <taxon>Tracheophyta</taxon>
        <taxon>Spermatophyta</taxon>
        <taxon>Magnoliopsida</taxon>
        <taxon>Liliopsida</taxon>
        <taxon>Poales</taxon>
        <taxon>Poaceae</taxon>
        <taxon>PACMAD clade</taxon>
        <taxon>Panicoideae</taxon>
        <taxon>Panicodae</taxon>
        <taxon>Paniceae</taxon>
        <taxon>Cenchrinae</taxon>
        <taxon>Setaria</taxon>
    </lineage>
</organism>
<dbReference type="InParanoid" id="A0A0Q3RER1"/>
<dbReference type="EMBL" id="AGNK02000117">
    <property type="status" value="NOT_ANNOTATED_CDS"/>
    <property type="molecule type" value="Genomic_DNA"/>
</dbReference>
<keyword evidence="2" id="KW-1185">Reference proteome</keyword>
<dbReference type="Gramene" id="KQL28688">
    <property type="protein sequence ID" value="KQL28688"/>
    <property type="gene ID" value="SETIT_0193041mg"/>
</dbReference>
<name>A0A0Q3RER1_SETIT</name>
<dbReference type="AlphaFoldDB" id="A0A0Q3RER1"/>
<protein>
    <submittedName>
        <fullName evidence="1">Uncharacterized protein</fullName>
    </submittedName>
</protein>
<reference evidence="2" key="1">
    <citation type="journal article" date="2012" name="Nat. Biotechnol.">
        <title>Reference genome sequence of the model plant Setaria.</title>
        <authorList>
            <person name="Bennetzen J.L."/>
            <person name="Schmutz J."/>
            <person name="Wang H."/>
            <person name="Percifield R."/>
            <person name="Hawkins J."/>
            <person name="Pontaroli A.C."/>
            <person name="Estep M."/>
            <person name="Feng L."/>
            <person name="Vaughn J.N."/>
            <person name="Grimwood J."/>
            <person name="Jenkins J."/>
            <person name="Barry K."/>
            <person name="Lindquist E."/>
            <person name="Hellsten U."/>
            <person name="Deshpande S."/>
            <person name="Wang X."/>
            <person name="Wu X."/>
            <person name="Mitros T."/>
            <person name="Triplett J."/>
            <person name="Yang X."/>
            <person name="Ye C.Y."/>
            <person name="Mauro-Herrera M."/>
            <person name="Wang L."/>
            <person name="Li P."/>
            <person name="Sharma M."/>
            <person name="Sharma R."/>
            <person name="Ronald P.C."/>
            <person name="Panaud O."/>
            <person name="Kellogg E.A."/>
            <person name="Brutnell T.P."/>
            <person name="Doust A.N."/>
            <person name="Tuskan G.A."/>
            <person name="Rokhsar D."/>
            <person name="Devos K.M."/>
        </authorList>
    </citation>
    <scope>NUCLEOTIDE SEQUENCE [LARGE SCALE GENOMIC DNA]</scope>
    <source>
        <strain evidence="2">cv. Yugu1</strain>
    </source>
</reference>
<sequence>VEKVIFAIAFGAFFVVGV</sequence>
<dbReference type="Proteomes" id="UP000004995">
    <property type="component" value="Unassembled WGS sequence"/>
</dbReference>
<evidence type="ECO:0000313" key="1">
    <source>
        <dbReference type="EnsemblPlants" id="KQL28688"/>
    </source>
</evidence>
<accession>A0A0Q3RER1</accession>
<proteinExistence type="predicted"/>